<reference evidence="6 7" key="1">
    <citation type="submission" date="2021-06" db="EMBL/GenBank/DDBJ databases">
        <title>44 bacteria genomes isolated from Dapeng, Shenzhen.</title>
        <authorList>
            <person name="Zheng W."/>
            <person name="Yu S."/>
            <person name="Huang Y."/>
        </authorList>
    </citation>
    <scope>NUCLEOTIDE SEQUENCE [LARGE SCALE GENOMIC DNA]</scope>
    <source>
        <strain evidence="6 7">DP5N14-6</strain>
    </source>
</reference>
<dbReference type="PROSITE" id="PS00041">
    <property type="entry name" value="HTH_ARAC_FAMILY_1"/>
    <property type="match status" value="1"/>
</dbReference>
<dbReference type="SMART" id="SM00342">
    <property type="entry name" value="HTH_ARAC"/>
    <property type="match status" value="1"/>
</dbReference>
<comment type="caution">
    <text evidence="6">The sequence shown here is derived from an EMBL/GenBank/DDBJ whole genome shotgun (WGS) entry which is preliminary data.</text>
</comment>
<keyword evidence="3" id="KW-0804">Transcription</keyword>
<evidence type="ECO:0000313" key="6">
    <source>
        <dbReference type="EMBL" id="MBY5950264.1"/>
    </source>
</evidence>
<sequence>MSNSTTLYIKNMVCPRCIMSVKSILQDLSIPFNNIALGQLEMAEEMTKAQRTLLEERLQAVGFELLEPGKSVLISKIKTVIIEQIHYSNEPVAVNFSKLISDKLHHEYAYLSRLFSSIEGITIEKYIARQKIEKVKELLFYDQISLSQISLEMNYSSVSYLSAQFKKETGMTPTQFKSQERPNRKSLDNLQS</sequence>
<evidence type="ECO:0000256" key="3">
    <source>
        <dbReference type="ARBA" id="ARBA00023163"/>
    </source>
</evidence>
<dbReference type="EMBL" id="JAHVHP010000001">
    <property type="protein sequence ID" value="MBY5950264.1"/>
    <property type="molecule type" value="Genomic_DNA"/>
</dbReference>
<keyword evidence="2" id="KW-0238">DNA-binding</keyword>
<dbReference type="Gene3D" id="1.10.10.60">
    <property type="entry name" value="Homeodomain-like"/>
    <property type="match status" value="1"/>
</dbReference>
<keyword evidence="1" id="KW-0805">Transcription regulation</keyword>
<dbReference type="RefSeq" id="WP_222583258.1">
    <property type="nucleotide sequence ID" value="NZ_JAHVHP010000001.1"/>
</dbReference>
<feature type="compositionally biased region" description="Basic and acidic residues" evidence="4">
    <location>
        <begin position="178"/>
        <end position="192"/>
    </location>
</feature>
<dbReference type="InterPro" id="IPR009057">
    <property type="entry name" value="Homeodomain-like_sf"/>
</dbReference>
<evidence type="ECO:0000259" key="5">
    <source>
        <dbReference type="PROSITE" id="PS01124"/>
    </source>
</evidence>
<feature type="region of interest" description="Disordered" evidence="4">
    <location>
        <begin position="171"/>
        <end position="192"/>
    </location>
</feature>
<dbReference type="Proteomes" id="UP000766609">
    <property type="component" value="Unassembled WGS sequence"/>
</dbReference>
<dbReference type="PROSITE" id="PS01124">
    <property type="entry name" value="HTH_ARAC_FAMILY_2"/>
    <property type="match status" value="1"/>
</dbReference>
<evidence type="ECO:0000313" key="7">
    <source>
        <dbReference type="Proteomes" id="UP000766609"/>
    </source>
</evidence>
<dbReference type="PANTHER" id="PTHR43280">
    <property type="entry name" value="ARAC-FAMILY TRANSCRIPTIONAL REGULATOR"/>
    <property type="match status" value="1"/>
</dbReference>
<name>A0ABS7N1Q8_9BACT</name>
<evidence type="ECO:0000256" key="4">
    <source>
        <dbReference type="SAM" id="MobiDB-lite"/>
    </source>
</evidence>
<protein>
    <submittedName>
        <fullName evidence="6">AraC family transcriptional regulator</fullName>
    </submittedName>
</protein>
<dbReference type="InterPro" id="IPR018062">
    <property type="entry name" value="HTH_AraC-typ_CS"/>
</dbReference>
<accession>A0ABS7N1Q8</accession>
<keyword evidence="7" id="KW-1185">Reference proteome</keyword>
<proteinExistence type="predicted"/>
<evidence type="ECO:0000256" key="2">
    <source>
        <dbReference type="ARBA" id="ARBA00023125"/>
    </source>
</evidence>
<evidence type="ECO:0000256" key="1">
    <source>
        <dbReference type="ARBA" id="ARBA00023015"/>
    </source>
</evidence>
<gene>
    <name evidence="6" type="ORF">KUV23_04730</name>
</gene>
<dbReference type="Pfam" id="PF12833">
    <property type="entry name" value="HTH_18"/>
    <property type="match status" value="1"/>
</dbReference>
<dbReference type="PANTHER" id="PTHR43280:SF28">
    <property type="entry name" value="HTH-TYPE TRANSCRIPTIONAL ACTIVATOR RHAS"/>
    <property type="match status" value="1"/>
</dbReference>
<dbReference type="InterPro" id="IPR018060">
    <property type="entry name" value="HTH_AraC"/>
</dbReference>
<feature type="domain" description="HTH araC/xylS-type" evidence="5">
    <location>
        <begin position="100"/>
        <end position="179"/>
    </location>
</feature>
<organism evidence="6 7">
    <name type="scientific">Algoriphagus marincola</name>
    <dbReference type="NCBI Taxonomy" id="264027"/>
    <lineage>
        <taxon>Bacteria</taxon>
        <taxon>Pseudomonadati</taxon>
        <taxon>Bacteroidota</taxon>
        <taxon>Cytophagia</taxon>
        <taxon>Cytophagales</taxon>
        <taxon>Cyclobacteriaceae</taxon>
        <taxon>Algoriphagus</taxon>
    </lineage>
</organism>
<dbReference type="SUPFAM" id="SSF46689">
    <property type="entry name" value="Homeodomain-like"/>
    <property type="match status" value="1"/>
</dbReference>